<feature type="domain" description="T-SNARE coiled-coil homology" evidence="2">
    <location>
        <begin position="178"/>
        <end position="240"/>
    </location>
</feature>
<dbReference type="Gene3D" id="1.20.5.110">
    <property type="match status" value="1"/>
</dbReference>
<protein>
    <recommendedName>
        <fullName evidence="2">t-SNARE coiled-coil homology domain-containing protein</fullName>
    </recommendedName>
</protein>
<accession>A0AAD8LHH4</accession>
<dbReference type="SUPFAM" id="SSF58038">
    <property type="entry name" value="SNARE fusion complex"/>
    <property type="match status" value="1"/>
</dbReference>
<name>A0AAD8LHH4_BABGI</name>
<keyword evidence="1" id="KW-0472">Membrane</keyword>
<comment type="caution">
    <text evidence="3">The sequence shown here is derived from an EMBL/GenBank/DDBJ whole genome shotgun (WGS) entry which is preliminary data.</text>
</comment>
<dbReference type="CDD" id="cd15840">
    <property type="entry name" value="SNARE_Qa"/>
    <property type="match status" value="1"/>
</dbReference>
<sequence>MFTKRFKPPAYNSYDLKYEKLVAANLKHIRAELLYTEHNQGDLLNSYASKGLVATIQNKLENVFSLISVTEGYIDEWESDLNRTPGLKHVEDSFNKLKSQFQQEVARAKQVAEAVKNRPPLPTADNNDDASTAESVYTTNVIDYNFINDAKSELDCDDRIVQHFAVPEYVEEDHKLTDSLIDQRDKGIHNIRSQLQQARDIFVDIATLVSVQDGGLQKLETNLKDAAKNSEETVYDIESITVGRRRVARRKRTWLYGISSVAVSLTLYYLHYMRLLL</sequence>
<dbReference type="InterPro" id="IPR010989">
    <property type="entry name" value="SNARE"/>
</dbReference>
<proteinExistence type="predicted"/>
<evidence type="ECO:0000259" key="2">
    <source>
        <dbReference type="PROSITE" id="PS50192"/>
    </source>
</evidence>
<dbReference type="PROSITE" id="PS50192">
    <property type="entry name" value="T_SNARE"/>
    <property type="match status" value="1"/>
</dbReference>
<keyword evidence="4" id="KW-1185">Reference proteome</keyword>
<evidence type="ECO:0000313" key="4">
    <source>
        <dbReference type="Proteomes" id="UP001230268"/>
    </source>
</evidence>
<keyword evidence="1" id="KW-0812">Transmembrane</keyword>
<keyword evidence="1" id="KW-1133">Transmembrane helix</keyword>
<dbReference type="SUPFAM" id="SSF47661">
    <property type="entry name" value="t-snare proteins"/>
    <property type="match status" value="1"/>
</dbReference>
<feature type="transmembrane region" description="Helical" evidence="1">
    <location>
        <begin position="254"/>
        <end position="272"/>
    </location>
</feature>
<dbReference type="GO" id="GO:0016192">
    <property type="term" value="P:vesicle-mediated transport"/>
    <property type="evidence" value="ECO:0007669"/>
    <property type="project" value="InterPro"/>
</dbReference>
<dbReference type="AlphaFoldDB" id="A0AAD8LHH4"/>
<evidence type="ECO:0000256" key="1">
    <source>
        <dbReference type="SAM" id="Phobius"/>
    </source>
</evidence>
<evidence type="ECO:0000313" key="3">
    <source>
        <dbReference type="EMBL" id="KAK1442289.1"/>
    </source>
</evidence>
<organism evidence="3 4">
    <name type="scientific">Babesia gibsoni</name>
    <dbReference type="NCBI Taxonomy" id="33632"/>
    <lineage>
        <taxon>Eukaryota</taxon>
        <taxon>Sar</taxon>
        <taxon>Alveolata</taxon>
        <taxon>Apicomplexa</taxon>
        <taxon>Aconoidasida</taxon>
        <taxon>Piroplasmida</taxon>
        <taxon>Babesiidae</taxon>
        <taxon>Babesia</taxon>
    </lineage>
</organism>
<dbReference type="GO" id="GO:0016020">
    <property type="term" value="C:membrane"/>
    <property type="evidence" value="ECO:0007669"/>
    <property type="project" value="InterPro"/>
</dbReference>
<dbReference type="Proteomes" id="UP001230268">
    <property type="component" value="Unassembled WGS sequence"/>
</dbReference>
<reference evidence="3" key="1">
    <citation type="submission" date="2023-08" db="EMBL/GenBank/DDBJ databases">
        <title>Draft sequence of the Babesia gibsoni genome.</title>
        <authorList>
            <person name="Yamagishi J.Y."/>
            <person name="Xuan X.X."/>
        </authorList>
    </citation>
    <scope>NUCLEOTIDE SEQUENCE</scope>
    <source>
        <strain evidence="3">Azabu</strain>
    </source>
</reference>
<dbReference type="InterPro" id="IPR000727">
    <property type="entry name" value="T_SNARE_dom"/>
</dbReference>
<gene>
    <name evidence="3" type="ORF">BgAZ_403190</name>
</gene>
<dbReference type="EMBL" id="JAVEPI010000004">
    <property type="protein sequence ID" value="KAK1442289.1"/>
    <property type="molecule type" value="Genomic_DNA"/>
</dbReference>